<reference evidence="3 4" key="1">
    <citation type="submission" date="2020-08" db="EMBL/GenBank/DDBJ databases">
        <authorList>
            <person name="Hejnol A."/>
        </authorList>
    </citation>
    <scope>NUCLEOTIDE SEQUENCE [LARGE SCALE GENOMIC DNA]</scope>
</reference>
<evidence type="ECO:0000256" key="1">
    <source>
        <dbReference type="ARBA" id="ARBA00005913"/>
    </source>
</evidence>
<keyword evidence="4" id="KW-1185">Reference proteome</keyword>
<dbReference type="PANTHER" id="PTHR13511:SF0">
    <property type="entry name" value="KXDL MOTIF-CONTAINING PROTEIN 1"/>
    <property type="match status" value="1"/>
</dbReference>
<dbReference type="OrthoDB" id="10258877at2759"/>
<comment type="similarity">
    <text evidence="1">Belongs to the KXD1 family.</text>
</comment>
<evidence type="ECO:0000259" key="2">
    <source>
        <dbReference type="Pfam" id="PF10241"/>
    </source>
</evidence>
<dbReference type="AlphaFoldDB" id="A0A7I8VC00"/>
<dbReference type="InterPro" id="IPR019371">
    <property type="entry name" value="KxDL_dom"/>
</dbReference>
<dbReference type="Proteomes" id="UP000549394">
    <property type="component" value="Unassembled WGS sequence"/>
</dbReference>
<dbReference type="EMBL" id="CAJFCJ010000002">
    <property type="protein sequence ID" value="CAD5112755.1"/>
    <property type="molecule type" value="Genomic_DNA"/>
</dbReference>
<proteinExistence type="inferred from homology"/>
<organism evidence="3 4">
    <name type="scientific">Dimorphilus gyrociliatus</name>
    <dbReference type="NCBI Taxonomy" id="2664684"/>
    <lineage>
        <taxon>Eukaryota</taxon>
        <taxon>Metazoa</taxon>
        <taxon>Spiralia</taxon>
        <taxon>Lophotrochozoa</taxon>
        <taxon>Annelida</taxon>
        <taxon>Polychaeta</taxon>
        <taxon>Polychaeta incertae sedis</taxon>
        <taxon>Dinophilidae</taxon>
        <taxon>Dimorphilus</taxon>
    </lineage>
</organism>
<dbReference type="PANTHER" id="PTHR13511">
    <property type="entry name" value="KXDL MOTIF-CONTAINING PROTEIN 1"/>
    <property type="match status" value="1"/>
</dbReference>
<dbReference type="InterPro" id="IPR039843">
    <property type="entry name" value="KXD1-like"/>
</dbReference>
<accession>A0A7I8VC00</accession>
<dbReference type="GO" id="GO:0032418">
    <property type="term" value="P:lysosome localization"/>
    <property type="evidence" value="ECO:0007669"/>
    <property type="project" value="TreeGrafter"/>
</dbReference>
<gene>
    <name evidence="3" type="ORF">DGYR_LOCUS1841</name>
</gene>
<sequence length="131" mass="15383">MNIDSSASSSTNNDNIHDPSDVFLESFTGIIKTKDVDRIIESQRSMLARFEKTNEMLMTFNQLSHLRYQSSMNDYLKHNQVLFTLKRDLDFVFKKIRHLKSIIEKKYPDAFRNQITRTLSEEDENVSVEDS</sequence>
<evidence type="ECO:0000313" key="4">
    <source>
        <dbReference type="Proteomes" id="UP000549394"/>
    </source>
</evidence>
<comment type="caution">
    <text evidence="3">The sequence shown here is derived from an EMBL/GenBank/DDBJ whole genome shotgun (WGS) entry which is preliminary data.</text>
</comment>
<dbReference type="GO" id="GO:0099078">
    <property type="term" value="C:BORC complex"/>
    <property type="evidence" value="ECO:0007669"/>
    <property type="project" value="TreeGrafter"/>
</dbReference>
<protein>
    <recommendedName>
        <fullName evidence="2">KxDL domain-containing protein</fullName>
    </recommendedName>
</protein>
<feature type="domain" description="KxDL" evidence="2">
    <location>
        <begin position="26"/>
        <end position="111"/>
    </location>
</feature>
<name>A0A7I8VC00_9ANNE</name>
<dbReference type="Pfam" id="PF10241">
    <property type="entry name" value="KxDL"/>
    <property type="match status" value="1"/>
</dbReference>
<evidence type="ECO:0000313" key="3">
    <source>
        <dbReference type="EMBL" id="CAD5112755.1"/>
    </source>
</evidence>